<dbReference type="PROSITE" id="PS50928">
    <property type="entry name" value="ABC_TM1"/>
    <property type="match status" value="1"/>
</dbReference>
<feature type="domain" description="ABC transmembrane type-1" evidence="7">
    <location>
        <begin position="22"/>
        <end position="201"/>
    </location>
</feature>
<evidence type="ECO:0000259" key="7">
    <source>
        <dbReference type="PROSITE" id="PS50928"/>
    </source>
</evidence>
<dbReference type="CDD" id="cd06261">
    <property type="entry name" value="TM_PBP2"/>
    <property type="match status" value="1"/>
</dbReference>
<proteinExistence type="inferred from homology"/>
<evidence type="ECO:0000256" key="2">
    <source>
        <dbReference type="ARBA" id="ARBA00022448"/>
    </source>
</evidence>
<feature type="transmembrane region" description="Helical" evidence="6">
    <location>
        <begin position="184"/>
        <end position="204"/>
    </location>
</feature>
<dbReference type="InterPro" id="IPR000515">
    <property type="entry name" value="MetI-like"/>
</dbReference>
<dbReference type="InterPro" id="IPR035906">
    <property type="entry name" value="MetI-like_sf"/>
</dbReference>
<keyword evidence="2 6" id="KW-0813">Transport</keyword>
<comment type="subcellular location">
    <subcellularLocation>
        <location evidence="6">Cell membrane</location>
        <topology evidence="6">Multi-pass membrane protein</topology>
    </subcellularLocation>
    <subcellularLocation>
        <location evidence="1">Membrane</location>
        <topology evidence="1">Multi-pass membrane protein</topology>
    </subcellularLocation>
</comment>
<organism evidence="8 9">
    <name type="scientific">Effusibacillus consociatus</name>
    <dbReference type="NCBI Taxonomy" id="1117041"/>
    <lineage>
        <taxon>Bacteria</taxon>
        <taxon>Bacillati</taxon>
        <taxon>Bacillota</taxon>
        <taxon>Bacilli</taxon>
        <taxon>Bacillales</taxon>
        <taxon>Alicyclobacillaceae</taxon>
        <taxon>Effusibacillus</taxon>
    </lineage>
</organism>
<feature type="transmembrane region" description="Helical" evidence="6">
    <location>
        <begin position="152"/>
        <end position="172"/>
    </location>
</feature>
<sequence>MEIFIDAYQYVIQNTGDFWHAIYVHLSLSFIAVVIGILICVPLGIYLVKKKRGSMVILNAINIGRIIPSLAVLALAMPYVGIGFTPSLIALALLVCPPILINTITAFNEVDKSIIEAAYGMGMDKARVIRTVEIPLALPVIITGIRTASVEVIASATLAAFIGGGGLGEFIINGIALAQPSMLLVGAIPVAILALMAEVIFGGIEKLTLPPAT</sequence>
<name>A0ABV9PZ74_9BACL</name>
<evidence type="ECO:0000256" key="1">
    <source>
        <dbReference type="ARBA" id="ARBA00004141"/>
    </source>
</evidence>
<dbReference type="SUPFAM" id="SSF161098">
    <property type="entry name" value="MetI-like"/>
    <property type="match status" value="1"/>
</dbReference>
<reference evidence="9" key="1">
    <citation type="journal article" date="2019" name="Int. J. Syst. Evol. Microbiol.">
        <title>The Global Catalogue of Microorganisms (GCM) 10K type strain sequencing project: providing services to taxonomists for standard genome sequencing and annotation.</title>
        <authorList>
            <consortium name="The Broad Institute Genomics Platform"/>
            <consortium name="The Broad Institute Genome Sequencing Center for Infectious Disease"/>
            <person name="Wu L."/>
            <person name="Ma J."/>
        </authorList>
    </citation>
    <scope>NUCLEOTIDE SEQUENCE [LARGE SCALE GENOMIC DNA]</scope>
    <source>
        <strain evidence="9">WYCCWR 12678</strain>
    </source>
</reference>
<evidence type="ECO:0000313" key="9">
    <source>
        <dbReference type="Proteomes" id="UP001596002"/>
    </source>
</evidence>
<feature type="transmembrane region" description="Helical" evidence="6">
    <location>
        <begin position="22"/>
        <end position="48"/>
    </location>
</feature>
<protein>
    <submittedName>
        <fullName evidence="8">ABC transporter permease</fullName>
    </submittedName>
</protein>
<feature type="transmembrane region" description="Helical" evidence="6">
    <location>
        <begin position="88"/>
        <end position="107"/>
    </location>
</feature>
<dbReference type="PANTHER" id="PTHR30177">
    <property type="entry name" value="GLYCINE BETAINE/L-PROLINE TRANSPORT SYSTEM PERMEASE PROTEIN PROW"/>
    <property type="match status" value="1"/>
</dbReference>
<feature type="transmembrane region" description="Helical" evidence="6">
    <location>
        <begin position="128"/>
        <end position="146"/>
    </location>
</feature>
<dbReference type="Pfam" id="PF00528">
    <property type="entry name" value="BPD_transp_1"/>
    <property type="match status" value="1"/>
</dbReference>
<evidence type="ECO:0000256" key="6">
    <source>
        <dbReference type="RuleBase" id="RU363032"/>
    </source>
</evidence>
<dbReference type="PANTHER" id="PTHR30177:SF4">
    <property type="entry name" value="OSMOPROTECTANT IMPORT PERMEASE PROTEIN OSMW"/>
    <property type="match status" value="1"/>
</dbReference>
<dbReference type="Proteomes" id="UP001596002">
    <property type="component" value="Unassembled WGS sequence"/>
</dbReference>
<comment type="caution">
    <text evidence="8">The sequence shown here is derived from an EMBL/GenBank/DDBJ whole genome shotgun (WGS) entry which is preliminary data.</text>
</comment>
<comment type="similarity">
    <text evidence="6">Belongs to the binding-protein-dependent transport system permease family.</text>
</comment>
<evidence type="ECO:0000256" key="3">
    <source>
        <dbReference type="ARBA" id="ARBA00022692"/>
    </source>
</evidence>
<dbReference type="InterPro" id="IPR051204">
    <property type="entry name" value="ABC_transp_perm/SBD"/>
</dbReference>
<gene>
    <name evidence="8" type="ORF">ACFO8Q_02450</name>
</gene>
<dbReference type="EMBL" id="JBHSHC010000014">
    <property type="protein sequence ID" value="MFC4766262.1"/>
    <property type="molecule type" value="Genomic_DNA"/>
</dbReference>
<dbReference type="RefSeq" id="WP_380024060.1">
    <property type="nucleotide sequence ID" value="NZ_JBHSHC010000014.1"/>
</dbReference>
<keyword evidence="9" id="KW-1185">Reference proteome</keyword>
<keyword evidence="4 6" id="KW-1133">Transmembrane helix</keyword>
<feature type="transmembrane region" description="Helical" evidence="6">
    <location>
        <begin position="60"/>
        <end position="82"/>
    </location>
</feature>
<dbReference type="Gene3D" id="1.10.3720.10">
    <property type="entry name" value="MetI-like"/>
    <property type="match status" value="1"/>
</dbReference>
<keyword evidence="5 6" id="KW-0472">Membrane</keyword>
<accession>A0ABV9PZ74</accession>
<evidence type="ECO:0000256" key="5">
    <source>
        <dbReference type="ARBA" id="ARBA00023136"/>
    </source>
</evidence>
<evidence type="ECO:0000313" key="8">
    <source>
        <dbReference type="EMBL" id="MFC4766262.1"/>
    </source>
</evidence>
<keyword evidence="3 6" id="KW-0812">Transmembrane</keyword>
<evidence type="ECO:0000256" key="4">
    <source>
        <dbReference type="ARBA" id="ARBA00022989"/>
    </source>
</evidence>